<dbReference type="GO" id="GO:0003779">
    <property type="term" value="F:actin binding"/>
    <property type="evidence" value="ECO:0007669"/>
    <property type="project" value="InterPro"/>
</dbReference>
<reference evidence="6" key="1">
    <citation type="submission" date="2025-08" db="UniProtKB">
        <authorList>
            <consortium name="Ensembl"/>
        </authorList>
    </citation>
    <scope>IDENTIFICATION</scope>
</reference>
<evidence type="ECO:0000256" key="2">
    <source>
        <dbReference type="ARBA" id="ARBA00022475"/>
    </source>
</evidence>
<keyword evidence="4" id="KW-0175">Coiled coil</keyword>
<dbReference type="InterPro" id="IPR035963">
    <property type="entry name" value="FERM_2"/>
</dbReference>
<organism evidence="6 7">
    <name type="scientific">Varanus komodoensis</name>
    <name type="common">Komodo dragon</name>
    <dbReference type="NCBI Taxonomy" id="61221"/>
    <lineage>
        <taxon>Eukaryota</taxon>
        <taxon>Metazoa</taxon>
        <taxon>Chordata</taxon>
        <taxon>Craniata</taxon>
        <taxon>Vertebrata</taxon>
        <taxon>Euteleostomi</taxon>
        <taxon>Lepidosauria</taxon>
        <taxon>Squamata</taxon>
        <taxon>Bifurcata</taxon>
        <taxon>Unidentata</taxon>
        <taxon>Episquamata</taxon>
        <taxon>Toxicofera</taxon>
        <taxon>Anguimorpha</taxon>
        <taxon>Paleoanguimorpha</taxon>
        <taxon>Varanoidea</taxon>
        <taxon>Varanidae</taxon>
        <taxon>Varanus</taxon>
    </lineage>
</organism>
<dbReference type="Pfam" id="PF09380">
    <property type="entry name" value="FERM_C"/>
    <property type="match status" value="1"/>
</dbReference>
<evidence type="ECO:0000256" key="4">
    <source>
        <dbReference type="SAM" id="Coils"/>
    </source>
</evidence>
<dbReference type="Proteomes" id="UP000694545">
    <property type="component" value="Unplaced"/>
</dbReference>
<dbReference type="InterPro" id="IPR019748">
    <property type="entry name" value="FERM_central"/>
</dbReference>
<dbReference type="SMART" id="SM00295">
    <property type="entry name" value="B41"/>
    <property type="match status" value="1"/>
</dbReference>
<dbReference type="PROSITE" id="PS50057">
    <property type="entry name" value="FERM_3"/>
    <property type="match status" value="1"/>
</dbReference>
<comment type="subcellular location">
    <subcellularLocation>
        <location evidence="1">Cell membrane</location>
        <topology evidence="1">Peripheral membrane protein</topology>
    </subcellularLocation>
</comment>
<dbReference type="InterPro" id="IPR000299">
    <property type="entry name" value="FERM_domain"/>
</dbReference>
<dbReference type="PANTHER" id="PTHR23281">
    <property type="entry name" value="MERLIN/MOESIN/EZRIN/RADIXIN"/>
    <property type="match status" value="1"/>
</dbReference>
<keyword evidence="2" id="KW-1003">Cell membrane</keyword>
<dbReference type="InterPro" id="IPR018980">
    <property type="entry name" value="FERM_PH-like_C"/>
</dbReference>
<dbReference type="InterPro" id="IPR019747">
    <property type="entry name" value="FERM_CS"/>
</dbReference>
<dbReference type="InterPro" id="IPR018979">
    <property type="entry name" value="FERM_N"/>
</dbReference>
<reference evidence="6" key="2">
    <citation type="submission" date="2025-09" db="UniProtKB">
        <authorList>
            <consortium name="Ensembl"/>
        </authorList>
    </citation>
    <scope>IDENTIFICATION</scope>
</reference>
<dbReference type="InterPro" id="IPR019749">
    <property type="entry name" value="Band_41_domain"/>
</dbReference>
<dbReference type="InterPro" id="IPR011174">
    <property type="entry name" value="ERM"/>
</dbReference>
<name>A0A8D2IV52_VARKO</name>
<evidence type="ECO:0000259" key="5">
    <source>
        <dbReference type="PROSITE" id="PS50057"/>
    </source>
</evidence>
<dbReference type="SUPFAM" id="SSF54236">
    <property type="entry name" value="Ubiquitin-like"/>
    <property type="match status" value="1"/>
</dbReference>
<dbReference type="PRINTS" id="PR00661">
    <property type="entry name" value="ERMFAMILY"/>
</dbReference>
<proteinExistence type="predicted"/>
<dbReference type="Pfam" id="PF09379">
    <property type="entry name" value="FERM_N"/>
    <property type="match status" value="1"/>
</dbReference>
<dbReference type="SMART" id="SM01196">
    <property type="entry name" value="FERM_C"/>
    <property type="match status" value="1"/>
</dbReference>
<feature type="domain" description="FERM" evidence="5">
    <location>
        <begin position="14"/>
        <end position="304"/>
    </location>
</feature>
<dbReference type="InterPro" id="IPR014352">
    <property type="entry name" value="FERM/acyl-CoA-bd_prot_sf"/>
</dbReference>
<dbReference type="Pfam" id="PF00373">
    <property type="entry name" value="FERM_M"/>
    <property type="match status" value="1"/>
</dbReference>
<dbReference type="InterPro" id="IPR046810">
    <property type="entry name" value="ERM_helical"/>
</dbReference>
<evidence type="ECO:0000256" key="3">
    <source>
        <dbReference type="ARBA" id="ARBA00023136"/>
    </source>
</evidence>
<sequence>MSITGLKKKQPKTFKVKVTTVDTEMEFSCEVKWKGKDLFDQVCRALGLRESWFFGLQYSARGLGTWLKMDKKVLDQDIPKEEPVSFCFLAKFYPEKVEEELLQEITQHLFFLQVKKQILDEDIFCSPEVAVLLASYAVQAKYGDYDPNLHKPGFLAPEELLPKRVLRQYQMTPEMWEKKIAAWYAGHQGLARYEAEMNYLKIAEDLEMYGVNYFPIAQKKNRTDFLLGVDAKGIHLYSINNRFSPSKSFEWSSIRNISYSEKELTIKPIDKKAEVFKFFSSQPKAHKLITQLFIGNHDLFMRRRRVDPIEIQQMKAQSREEKARKKVEHQRLAREKQLREEAEHAKEELERRLFEVEDEARQANEALHRSEAAAELLAEKAQIAEEEAKLLARSAVEAEQERHRLELAALKTEEEKRLVEHKMREVELIARKLVKESDRRAKEAEHLKQDLQEAREAEEKAKQRLQGVRRLNHFPVSFTLRGRIAFQQRCSSATHSSQRPHVGTASLRIPRASCIHEDDSVAGQAIRLSLLGAQAKVSFPSRVAGASFLDRVQRLRPRTRAGLLRWPCPLSQLLCSC</sequence>
<dbReference type="FunFam" id="3.10.20.90:FF:000013">
    <property type="entry name" value="radixin isoform X1"/>
    <property type="match status" value="1"/>
</dbReference>
<dbReference type="InterPro" id="IPR011993">
    <property type="entry name" value="PH-like_dom_sf"/>
</dbReference>
<evidence type="ECO:0000313" key="6">
    <source>
        <dbReference type="Ensembl" id="ENSVKKP00000005190.1"/>
    </source>
</evidence>
<dbReference type="SUPFAM" id="SSF47031">
    <property type="entry name" value="Second domain of FERM"/>
    <property type="match status" value="1"/>
</dbReference>
<dbReference type="Gene3D" id="2.30.29.30">
    <property type="entry name" value="Pleckstrin-homology domain (PH domain)/Phosphotyrosine-binding domain (PTB)"/>
    <property type="match status" value="1"/>
</dbReference>
<dbReference type="InterPro" id="IPR029071">
    <property type="entry name" value="Ubiquitin-like_domsf"/>
</dbReference>
<accession>A0A8D2IV52</accession>
<dbReference type="PROSITE" id="PS00661">
    <property type="entry name" value="FERM_2"/>
    <property type="match status" value="1"/>
</dbReference>
<keyword evidence="3" id="KW-0472">Membrane</keyword>
<dbReference type="Gene3D" id="1.20.5.450">
    <property type="match status" value="1"/>
</dbReference>
<dbReference type="OMA" id="IKRWWIN"/>
<dbReference type="SUPFAM" id="SSF50729">
    <property type="entry name" value="PH domain-like"/>
    <property type="match status" value="1"/>
</dbReference>
<feature type="coiled-coil region" evidence="4">
    <location>
        <begin position="315"/>
        <end position="471"/>
    </location>
</feature>
<protein>
    <recommendedName>
        <fullName evidence="5">FERM domain-containing protein</fullName>
    </recommendedName>
</protein>
<dbReference type="Pfam" id="PF20492">
    <property type="entry name" value="ERM_helical"/>
    <property type="match status" value="1"/>
</dbReference>
<dbReference type="InterPro" id="IPR000798">
    <property type="entry name" value="Ez/rad/moesin-like"/>
</dbReference>
<dbReference type="GO" id="GO:0005886">
    <property type="term" value="C:plasma membrane"/>
    <property type="evidence" value="ECO:0007669"/>
    <property type="project" value="UniProtKB-SubCell"/>
</dbReference>
<dbReference type="PRINTS" id="PR00935">
    <property type="entry name" value="BAND41"/>
</dbReference>
<evidence type="ECO:0000313" key="7">
    <source>
        <dbReference type="Proteomes" id="UP000694545"/>
    </source>
</evidence>
<keyword evidence="7" id="KW-1185">Reference proteome</keyword>
<dbReference type="AlphaFoldDB" id="A0A8D2IV52"/>
<dbReference type="CDD" id="cd14473">
    <property type="entry name" value="FERM_B-lobe"/>
    <property type="match status" value="1"/>
</dbReference>
<dbReference type="Gene3D" id="3.10.20.90">
    <property type="entry name" value="Phosphatidylinositol 3-kinase Catalytic Subunit, Chain A, domain 1"/>
    <property type="match status" value="1"/>
</dbReference>
<dbReference type="FunFam" id="1.20.80.10:FF:000002">
    <property type="entry name" value="radixin isoform X1"/>
    <property type="match status" value="1"/>
</dbReference>
<evidence type="ECO:0000256" key="1">
    <source>
        <dbReference type="ARBA" id="ARBA00004202"/>
    </source>
</evidence>
<dbReference type="Gene3D" id="1.20.80.10">
    <property type="match status" value="1"/>
</dbReference>
<dbReference type="Ensembl" id="ENSVKKT00000005335.1">
    <property type="protein sequence ID" value="ENSVKKP00000005190.1"/>
    <property type="gene ID" value="ENSVKKG00000003846.1"/>
</dbReference>